<evidence type="ECO:0000256" key="1">
    <source>
        <dbReference type="SAM" id="MobiDB-lite"/>
    </source>
</evidence>
<keyword evidence="2" id="KW-1133">Transmembrane helix</keyword>
<dbReference type="AlphaFoldDB" id="A0AAV5LRR8"/>
<dbReference type="InterPro" id="IPR006461">
    <property type="entry name" value="PLAC_motif_containing"/>
</dbReference>
<keyword evidence="2" id="KW-0472">Membrane</keyword>
<reference evidence="3 4" key="1">
    <citation type="journal article" date="2021" name="Commun. Biol.">
        <title>The genome of Shorea leprosula (Dipterocarpaceae) highlights the ecological relevance of drought in aseasonal tropical rainforests.</title>
        <authorList>
            <person name="Ng K.K.S."/>
            <person name="Kobayashi M.J."/>
            <person name="Fawcett J.A."/>
            <person name="Hatakeyama M."/>
            <person name="Paape T."/>
            <person name="Ng C.H."/>
            <person name="Ang C.C."/>
            <person name="Tnah L.H."/>
            <person name="Lee C.T."/>
            <person name="Nishiyama T."/>
            <person name="Sese J."/>
            <person name="O'Brien M.J."/>
            <person name="Copetti D."/>
            <person name="Mohd Noor M.I."/>
            <person name="Ong R.C."/>
            <person name="Putra M."/>
            <person name="Sireger I.Z."/>
            <person name="Indrioko S."/>
            <person name="Kosugi Y."/>
            <person name="Izuno A."/>
            <person name="Isagi Y."/>
            <person name="Lee S.L."/>
            <person name="Shimizu K.K."/>
        </authorList>
    </citation>
    <scope>NUCLEOTIDE SEQUENCE [LARGE SCALE GENOMIC DNA]</scope>
    <source>
        <strain evidence="3">214</strain>
    </source>
</reference>
<evidence type="ECO:0000256" key="2">
    <source>
        <dbReference type="SAM" id="Phobius"/>
    </source>
</evidence>
<comment type="caution">
    <text evidence="3">The sequence shown here is derived from an EMBL/GenBank/DDBJ whole genome shotgun (WGS) entry which is preliminary data.</text>
</comment>
<name>A0AAV5LRR8_9ROSI</name>
<accession>A0AAV5LRR8</accession>
<protein>
    <recommendedName>
        <fullName evidence="5">PLAC8 family protein</fullName>
    </recommendedName>
</protein>
<proteinExistence type="predicted"/>
<dbReference type="NCBIfam" id="TIGR01571">
    <property type="entry name" value="A_thal_Cys_rich"/>
    <property type="match status" value="1"/>
</dbReference>
<evidence type="ECO:0000313" key="4">
    <source>
        <dbReference type="Proteomes" id="UP001054252"/>
    </source>
</evidence>
<keyword evidence="2" id="KW-0812">Transmembrane</keyword>
<dbReference type="Pfam" id="PF04749">
    <property type="entry name" value="PLAC8"/>
    <property type="match status" value="1"/>
</dbReference>
<dbReference type="EMBL" id="BPVZ01000134">
    <property type="protein sequence ID" value="GKV39386.1"/>
    <property type="molecule type" value="Genomic_DNA"/>
</dbReference>
<feature type="transmembrane region" description="Helical" evidence="2">
    <location>
        <begin position="193"/>
        <end position="212"/>
    </location>
</feature>
<feature type="region of interest" description="Disordered" evidence="1">
    <location>
        <begin position="88"/>
        <end position="107"/>
    </location>
</feature>
<evidence type="ECO:0000313" key="3">
    <source>
        <dbReference type="EMBL" id="GKV39386.1"/>
    </source>
</evidence>
<keyword evidence="4" id="KW-1185">Reference proteome</keyword>
<organism evidence="3 4">
    <name type="scientific">Rubroshorea leprosula</name>
    <dbReference type="NCBI Taxonomy" id="152421"/>
    <lineage>
        <taxon>Eukaryota</taxon>
        <taxon>Viridiplantae</taxon>
        <taxon>Streptophyta</taxon>
        <taxon>Embryophyta</taxon>
        <taxon>Tracheophyta</taxon>
        <taxon>Spermatophyta</taxon>
        <taxon>Magnoliopsida</taxon>
        <taxon>eudicotyledons</taxon>
        <taxon>Gunneridae</taxon>
        <taxon>Pentapetalae</taxon>
        <taxon>rosids</taxon>
        <taxon>malvids</taxon>
        <taxon>Malvales</taxon>
        <taxon>Dipterocarpaceae</taxon>
        <taxon>Rubroshorea</taxon>
    </lineage>
</organism>
<dbReference type="PANTHER" id="PTHR15907">
    <property type="entry name" value="DUF614 FAMILY PROTEIN-RELATED"/>
    <property type="match status" value="1"/>
</dbReference>
<gene>
    <name evidence="3" type="ORF">SLEP1_g47160</name>
</gene>
<evidence type="ECO:0008006" key="5">
    <source>
        <dbReference type="Google" id="ProtNLM"/>
    </source>
</evidence>
<dbReference type="Proteomes" id="UP001054252">
    <property type="component" value="Unassembled WGS sequence"/>
</dbReference>
<sequence length="265" mass="29697">MTAAPQADFSGAEFLSPQVFYQPQPVVEMVAGDLQFQQPPPQQPLQTQPVLVESMQATPAKPVEFPPQNPQINPAYPSGLRHQPVRYPPQSPQVSPAEQHPGTYHRPPNMPPNFPPTVAQPTFHQYSSPTQPPETQFPQQNGPQGTYVGTTIPPLPYQPPIGTMSGIRMPGQRPEGWRTGLFDCLEDPTNACGMSALLYGLLAFTIGFQRILSRRYRTKLRNKFSLAESPAPDWVKHCFCERCALCQEYRELRQRGWDPEIGKSH</sequence>